<gene>
    <name evidence="1" type="ORF">MNBD_GAMMA06-1461</name>
</gene>
<accession>A0A3B0WCV9</accession>
<protein>
    <recommendedName>
        <fullName evidence="2">DUF3187 family protein</fullName>
    </recommendedName>
</protein>
<reference evidence="1" key="1">
    <citation type="submission" date="2018-06" db="EMBL/GenBank/DDBJ databases">
        <authorList>
            <person name="Zhirakovskaya E."/>
        </authorList>
    </citation>
    <scope>NUCLEOTIDE SEQUENCE</scope>
</reference>
<dbReference type="AlphaFoldDB" id="A0A3B0WCV9"/>
<organism evidence="1">
    <name type="scientific">hydrothermal vent metagenome</name>
    <dbReference type="NCBI Taxonomy" id="652676"/>
    <lineage>
        <taxon>unclassified sequences</taxon>
        <taxon>metagenomes</taxon>
        <taxon>ecological metagenomes</taxon>
    </lineage>
</organism>
<dbReference type="EMBL" id="UOFD01000009">
    <property type="protein sequence ID" value="VAW50250.1"/>
    <property type="molecule type" value="Genomic_DNA"/>
</dbReference>
<dbReference type="InterPro" id="IPR021523">
    <property type="entry name" value="DUF3187"/>
</dbReference>
<sequence length="330" mass="37057">MRLCILATLFPTTLIATTEQNKQTKFQPFATRDQNIFNLIHGQPLPTNAALNKKSQGLWSNSLAITNTLNIESNADENIYLDYEAYRFNFSYQHGLNDQWNLKIDVPVIYQSGGVFDSSIDNWHKLWGLPKGLRPHVENNQYEAQYTYQSQTLVNLNEASSTVGDIQLAVARSLIENKHTTMSLWTSLKLPTGSEDKLTSNGATDFSTWLALNQQLSDNWVININTGAVVLGANNYKNIPLADYSLYGHVMLGWLVTNNINLKLQLQGHTSYYDESQLNILGDTYLLTFGGSISINQCNQLDIAMSEDIKVEASPDISLIINWRSYTSGC</sequence>
<proteinExistence type="predicted"/>
<evidence type="ECO:0008006" key="2">
    <source>
        <dbReference type="Google" id="ProtNLM"/>
    </source>
</evidence>
<evidence type="ECO:0000313" key="1">
    <source>
        <dbReference type="EMBL" id="VAW50250.1"/>
    </source>
</evidence>
<dbReference type="Pfam" id="PF11383">
    <property type="entry name" value="DUF3187"/>
    <property type="match status" value="1"/>
</dbReference>
<name>A0A3B0WCV9_9ZZZZ</name>